<evidence type="ECO:0000256" key="2">
    <source>
        <dbReference type="ARBA" id="ARBA00022450"/>
    </source>
</evidence>
<feature type="region of interest" description="Disordered" evidence="5">
    <location>
        <begin position="1"/>
        <end position="30"/>
    </location>
</feature>
<dbReference type="Pfam" id="PF00975">
    <property type="entry name" value="Thioesterase"/>
    <property type="match status" value="1"/>
</dbReference>
<name>A0A0E1W568_BURPE</name>
<evidence type="ECO:0000313" key="7">
    <source>
        <dbReference type="EMBL" id="EET07411.1"/>
    </source>
</evidence>
<dbReference type="Gene3D" id="3.40.50.1820">
    <property type="entry name" value="alpha/beta hydrolase"/>
    <property type="match status" value="1"/>
</dbReference>
<evidence type="ECO:0000256" key="1">
    <source>
        <dbReference type="ARBA" id="ARBA00007169"/>
    </source>
</evidence>
<comment type="similarity">
    <text evidence="1">Belongs to the thioesterase family.</text>
</comment>
<dbReference type="InterPro" id="IPR009081">
    <property type="entry name" value="PP-bd_ACP"/>
</dbReference>
<dbReference type="SUPFAM" id="SSF47336">
    <property type="entry name" value="ACP-like"/>
    <property type="match status" value="1"/>
</dbReference>
<dbReference type="SMART" id="SM00823">
    <property type="entry name" value="PKS_PP"/>
    <property type="match status" value="1"/>
</dbReference>
<dbReference type="SMART" id="SM00824">
    <property type="entry name" value="PKS_TE"/>
    <property type="match status" value="1"/>
</dbReference>
<keyword evidence="4" id="KW-0378">Hydrolase</keyword>
<dbReference type="Gene3D" id="3.30.559.10">
    <property type="entry name" value="Chloramphenicol acetyltransferase-like domain"/>
    <property type="match status" value="1"/>
</dbReference>
<dbReference type="PANTHER" id="PTHR11487">
    <property type="entry name" value="THIOESTERASE"/>
    <property type="match status" value="1"/>
</dbReference>
<gene>
    <name evidence="7" type="ORF">BURPS1710A_2456</name>
</gene>
<reference evidence="7" key="1">
    <citation type="submission" date="2009-05" db="EMBL/GenBank/DDBJ databases">
        <authorList>
            <person name="Harkins D.M."/>
            <person name="DeShazer D."/>
            <person name="Woods D.E."/>
            <person name="Brinkac L.M."/>
            <person name="Brown K.A."/>
            <person name="Hung G.C."/>
            <person name="Tuanyok A."/>
            <person name="Zhang B."/>
            <person name="Nierman W.C."/>
        </authorList>
    </citation>
    <scope>NUCLEOTIDE SEQUENCE [LARGE SCALE GENOMIC DNA]</scope>
    <source>
        <strain evidence="7">1710a</strain>
    </source>
</reference>
<feature type="domain" description="Carrier" evidence="6">
    <location>
        <begin position="251"/>
        <end position="326"/>
    </location>
</feature>
<dbReference type="InterPro" id="IPR023213">
    <property type="entry name" value="CAT-like_dom_sf"/>
</dbReference>
<evidence type="ECO:0000256" key="5">
    <source>
        <dbReference type="SAM" id="MobiDB-lite"/>
    </source>
</evidence>
<dbReference type="InterPro" id="IPR036736">
    <property type="entry name" value="ACP-like_sf"/>
</dbReference>
<feature type="compositionally biased region" description="Polar residues" evidence="5">
    <location>
        <begin position="1"/>
        <end position="10"/>
    </location>
</feature>
<dbReference type="Gene3D" id="1.10.1200.10">
    <property type="entry name" value="ACP-like"/>
    <property type="match status" value="1"/>
</dbReference>
<protein>
    <submittedName>
        <fullName evidence="7">Putative non-ribosomal peptide synthase</fullName>
    </submittedName>
</protein>
<dbReference type="EMBL" id="CM000832">
    <property type="protein sequence ID" value="EET07411.1"/>
    <property type="molecule type" value="Genomic_DNA"/>
</dbReference>
<dbReference type="GO" id="GO:0016787">
    <property type="term" value="F:hydrolase activity"/>
    <property type="evidence" value="ECO:0007669"/>
    <property type="project" value="UniProtKB-KW"/>
</dbReference>
<dbReference type="Pfam" id="PF00550">
    <property type="entry name" value="PP-binding"/>
    <property type="match status" value="1"/>
</dbReference>
<dbReference type="HOGENOM" id="CLU_488067_0_0_4"/>
<dbReference type="SUPFAM" id="SSF53474">
    <property type="entry name" value="alpha/beta-Hydrolases"/>
    <property type="match status" value="1"/>
</dbReference>
<feature type="region of interest" description="Disordered" evidence="5">
    <location>
        <begin position="335"/>
        <end position="355"/>
    </location>
</feature>
<dbReference type="PROSITE" id="PS50075">
    <property type="entry name" value="CARRIER"/>
    <property type="match status" value="1"/>
</dbReference>
<dbReference type="PANTHER" id="PTHR11487:SF0">
    <property type="entry name" value="S-ACYL FATTY ACID SYNTHASE THIOESTERASE, MEDIUM CHAIN"/>
    <property type="match status" value="1"/>
</dbReference>
<organism evidence="7">
    <name type="scientific">Burkholderia pseudomallei 1710a</name>
    <dbReference type="NCBI Taxonomy" id="320371"/>
    <lineage>
        <taxon>Bacteria</taxon>
        <taxon>Pseudomonadati</taxon>
        <taxon>Pseudomonadota</taxon>
        <taxon>Betaproteobacteria</taxon>
        <taxon>Burkholderiales</taxon>
        <taxon>Burkholderiaceae</taxon>
        <taxon>Burkholderia</taxon>
        <taxon>pseudomallei group</taxon>
    </lineage>
</organism>
<dbReference type="InterPro" id="IPR020802">
    <property type="entry name" value="TesA-like"/>
</dbReference>
<proteinExistence type="inferred from homology"/>
<keyword evidence="2" id="KW-0596">Phosphopantetheine</keyword>
<dbReference type="AlphaFoldDB" id="A0A0E1W568"/>
<dbReference type="InterPro" id="IPR012223">
    <property type="entry name" value="TEII"/>
</dbReference>
<dbReference type="InterPro" id="IPR001031">
    <property type="entry name" value="Thioesterase"/>
</dbReference>
<sequence>MHVSTDTSAEAHSPAPNARDTDSRADSLDMSDSDALRRIAEAVDGGAANIERIVPLARARERMPTRPRLERCGGGRVTAAHITLDSRARLDALLHALQRAIDQNADLRTCILGACLRRPMQVTLREVRLRVHAATLDPDLDPAAQLAALSTGPGMRIDMQRPPWVLACIARIPGSGQWLLRLVAAPIAAGFDALDALLREAVIHGDREPGPTPFHWTVETAVESCGGEPASLPTAGAVWPSNDVSRACDPDAASCVEARIAAIASDLPGVVHGGPRDDLRALGRTPLQALRLARRIRDALGVTVPVESILASPTIVELAGYVEQLRSRDVRDGAAPVSIGEKPADADARAQAQAQADTDTAHTDCLIVIQAGGAEQAPVFCIPGAGGSVASFVALASMLRADIPVYGLQPRGLDGLGPPDRSVEAAARRYARAILDAAPPGPPRIVGHSFGGWIALETARLLDGMGTRCAPLVLLDSNPPPASQAWRAPSEADMLRTLVGLLEQAAGGAPSGIGDEEIARCAAAGEDARDALVHACMVRTALLPPRAPVEAVRHLRRVFEAHSSTRYAPGGRYAGDATVIVANGDRDAGEMVPAFGWAALIERVEVAVTPGNHMSMLAAPYVRHVALTMKAVWRMI</sequence>
<evidence type="ECO:0000259" key="6">
    <source>
        <dbReference type="PROSITE" id="PS50075"/>
    </source>
</evidence>
<dbReference type="InterPro" id="IPR020806">
    <property type="entry name" value="PKS_PP-bd"/>
</dbReference>
<accession>A0A0E1W568</accession>
<evidence type="ECO:0000256" key="3">
    <source>
        <dbReference type="ARBA" id="ARBA00022553"/>
    </source>
</evidence>
<dbReference type="InterPro" id="IPR029058">
    <property type="entry name" value="AB_hydrolase_fold"/>
</dbReference>
<dbReference type="SUPFAM" id="SSF52777">
    <property type="entry name" value="CoA-dependent acyltransferases"/>
    <property type="match status" value="1"/>
</dbReference>
<keyword evidence="3" id="KW-0597">Phosphoprotein</keyword>
<dbReference type="RefSeq" id="WP_004526992.1">
    <property type="nucleotide sequence ID" value="NZ_CM000832.1"/>
</dbReference>
<dbReference type="GO" id="GO:0031177">
    <property type="term" value="F:phosphopantetheine binding"/>
    <property type="evidence" value="ECO:0007669"/>
    <property type="project" value="InterPro"/>
</dbReference>
<dbReference type="GO" id="GO:0008610">
    <property type="term" value="P:lipid biosynthetic process"/>
    <property type="evidence" value="ECO:0007669"/>
    <property type="project" value="TreeGrafter"/>
</dbReference>
<dbReference type="Proteomes" id="UP000001812">
    <property type="component" value="Chromosome I"/>
</dbReference>
<evidence type="ECO:0000256" key="4">
    <source>
        <dbReference type="ARBA" id="ARBA00022801"/>
    </source>
</evidence>